<name>A0ABS7CEN2_9BACL</name>
<keyword evidence="2" id="KW-1185">Reference proteome</keyword>
<protein>
    <submittedName>
        <fullName evidence="1">Extracellular solute-binding protein</fullName>
    </submittedName>
</protein>
<dbReference type="InterPro" id="IPR050490">
    <property type="entry name" value="Bact_solute-bd_prot1"/>
</dbReference>
<evidence type="ECO:0000313" key="1">
    <source>
        <dbReference type="EMBL" id="MBW7459403.1"/>
    </source>
</evidence>
<dbReference type="Pfam" id="PF13416">
    <property type="entry name" value="SBP_bac_8"/>
    <property type="match status" value="1"/>
</dbReference>
<organism evidence="1 2">
    <name type="scientific">Paenibacillus sepulcri</name>
    <dbReference type="NCBI Taxonomy" id="359917"/>
    <lineage>
        <taxon>Bacteria</taxon>
        <taxon>Bacillati</taxon>
        <taxon>Bacillota</taxon>
        <taxon>Bacilli</taxon>
        <taxon>Bacillales</taxon>
        <taxon>Paenibacillaceae</taxon>
        <taxon>Paenibacillus</taxon>
    </lineage>
</organism>
<accession>A0ABS7CEN2</accession>
<dbReference type="InterPro" id="IPR006059">
    <property type="entry name" value="SBP"/>
</dbReference>
<gene>
    <name evidence="1" type="ORF">K0U00_35645</name>
</gene>
<dbReference type="Gene3D" id="3.40.190.10">
    <property type="entry name" value="Periplasmic binding protein-like II"/>
    <property type="match status" value="1"/>
</dbReference>
<sequence length="415" mass="46366">APAEKTFDLQGAPVKIGVWYDDADPRTIAEKGPAEEAQIKLIEAAEKKYNTKIEFVKFADYGKYVENFTTTSLSGTPFADIVLLELFWAFPQLVNKEFIQPVDEYLDLSDAKYISWMKNGGSYKGKQYGMTDSAPSPYGMYYNKTLVQKLGLEDPYELQQKGEWTWDKFREFAKSGTKDTNGDGKTDVFGLAGAYGKTKALAEQLVYTNKGALDKDAAGEIKFSMNSENTIQALQFVSDLYNTDKSIMQPVPEDASKEFIAGKGLIYAGFSWELGTLLDSMKDQEIGYVFFPKGPKADKYVSYTPFGNMFMVSKYSKNAEAAARIMDEISLHDEGRQLAKQSWESSYPSKESLDTRTQMADSIEYISYYGVPDGEKLFEGVVTDITTGKVSPATAVDKVKPQFEANINKLLQDSK</sequence>
<dbReference type="Proteomes" id="UP001519887">
    <property type="component" value="Unassembled WGS sequence"/>
</dbReference>
<dbReference type="SUPFAM" id="SSF53850">
    <property type="entry name" value="Periplasmic binding protein-like II"/>
    <property type="match status" value="1"/>
</dbReference>
<proteinExistence type="predicted"/>
<dbReference type="EMBL" id="JAHZIK010001626">
    <property type="protein sequence ID" value="MBW7459403.1"/>
    <property type="molecule type" value="Genomic_DNA"/>
</dbReference>
<dbReference type="PANTHER" id="PTHR43649">
    <property type="entry name" value="ARABINOSE-BINDING PROTEIN-RELATED"/>
    <property type="match status" value="1"/>
</dbReference>
<comment type="caution">
    <text evidence="1">The sequence shown here is derived from an EMBL/GenBank/DDBJ whole genome shotgun (WGS) entry which is preliminary data.</text>
</comment>
<dbReference type="PANTHER" id="PTHR43649:SF30">
    <property type="entry name" value="ABC TRANSPORTER SUBSTRATE-BINDING PROTEIN"/>
    <property type="match status" value="1"/>
</dbReference>
<evidence type="ECO:0000313" key="2">
    <source>
        <dbReference type="Proteomes" id="UP001519887"/>
    </source>
</evidence>
<feature type="non-terminal residue" evidence="1">
    <location>
        <position position="1"/>
    </location>
</feature>
<reference evidence="1 2" key="1">
    <citation type="submission" date="2021-07" db="EMBL/GenBank/DDBJ databases">
        <title>Paenibacillus radiodurans sp. nov., isolated from the southeastern edge of Tengger Desert.</title>
        <authorList>
            <person name="Zhang G."/>
        </authorList>
    </citation>
    <scope>NUCLEOTIDE SEQUENCE [LARGE SCALE GENOMIC DNA]</scope>
    <source>
        <strain evidence="1 2">CCM 7311</strain>
    </source>
</reference>